<evidence type="ECO:0000313" key="1">
    <source>
        <dbReference type="EMBL" id="CUU40136.1"/>
    </source>
</evidence>
<dbReference type="EMBL" id="LN907858">
    <property type="protein sequence ID" value="CUU40136.1"/>
    <property type="molecule type" value="Genomic_DNA"/>
</dbReference>
<dbReference type="AlphaFoldDB" id="A0A0S4PUZ5"/>
<gene>
    <name evidence="1" type="ORF">BN2458_PEG1251</name>
</gene>
<accession>A0A0S4PUZ5</accession>
<name>A0A0S4PUZ5_9HELI</name>
<dbReference type="Proteomes" id="UP000064525">
    <property type="component" value="Chromosome I"/>
</dbReference>
<organism evidence="1 2">
    <name type="scientific">Helicobacter typhlonius</name>
    <dbReference type="NCBI Taxonomy" id="76936"/>
    <lineage>
        <taxon>Bacteria</taxon>
        <taxon>Pseudomonadati</taxon>
        <taxon>Campylobacterota</taxon>
        <taxon>Epsilonproteobacteria</taxon>
        <taxon>Campylobacterales</taxon>
        <taxon>Helicobacteraceae</taxon>
        <taxon>Helicobacter</taxon>
    </lineage>
</organism>
<protein>
    <submittedName>
        <fullName evidence="1">Uncharacterized protein</fullName>
    </submittedName>
</protein>
<proteinExistence type="predicted"/>
<evidence type="ECO:0000313" key="2">
    <source>
        <dbReference type="Proteomes" id="UP000064525"/>
    </source>
</evidence>
<sequence length="39" mass="4785">MHLRIWAFRFYCNTESALTMLERKFITRSDYGIPYPDKL</sequence>
<reference evidence="2" key="1">
    <citation type="submission" date="2015-11" db="EMBL/GenBank/DDBJ databases">
        <authorList>
            <person name="Anvar S.Y."/>
        </authorList>
    </citation>
    <scope>NUCLEOTIDE SEQUENCE [LARGE SCALE GENOMIC DNA]</scope>
</reference>
<dbReference type="KEGG" id="hty:BN2458_PEG1251"/>